<dbReference type="Proteomes" id="UP000238634">
    <property type="component" value="Unassembled WGS sequence"/>
</dbReference>
<accession>A0A2T1DHB6</accession>
<evidence type="ECO:0000313" key="2">
    <source>
        <dbReference type="Proteomes" id="UP000238634"/>
    </source>
</evidence>
<name>A0A2T1DHB6_9CYAN</name>
<evidence type="ECO:0000313" key="1">
    <source>
        <dbReference type="EMBL" id="PSB19863.1"/>
    </source>
</evidence>
<reference evidence="1 2" key="2">
    <citation type="submission" date="2018-03" db="EMBL/GenBank/DDBJ databases">
        <title>The ancient ancestry and fast evolution of plastids.</title>
        <authorList>
            <person name="Moore K.R."/>
            <person name="Magnabosco C."/>
            <person name="Momper L."/>
            <person name="Gold D.A."/>
            <person name="Bosak T."/>
            <person name="Fournier G.P."/>
        </authorList>
    </citation>
    <scope>NUCLEOTIDE SEQUENCE [LARGE SCALE GENOMIC DNA]</scope>
    <source>
        <strain evidence="1 2">ULC007</strain>
    </source>
</reference>
<proteinExistence type="predicted"/>
<gene>
    <name evidence="1" type="ORF">C7B65_09305</name>
</gene>
<reference evidence="1 2" key="1">
    <citation type="submission" date="2018-02" db="EMBL/GenBank/DDBJ databases">
        <authorList>
            <person name="Cohen D.B."/>
            <person name="Kent A.D."/>
        </authorList>
    </citation>
    <scope>NUCLEOTIDE SEQUENCE [LARGE SCALE GENOMIC DNA]</scope>
    <source>
        <strain evidence="1 2">ULC007</strain>
    </source>
</reference>
<organism evidence="1 2">
    <name type="scientific">Phormidesmis priestleyi ULC007</name>
    <dbReference type="NCBI Taxonomy" id="1920490"/>
    <lineage>
        <taxon>Bacteria</taxon>
        <taxon>Bacillati</taxon>
        <taxon>Cyanobacteriota</taxon>
        <taxon>Cyanophyceae</taxon>
        <taxon>Leptolyngbyales</taxon>
        <taxon>Leptolyngbyaceae</taxon>
        <taxon>Phormidesmis</taxon>
    </lineage>
</organism>
<keyword evidence="2" id="KW-1185">Reference proteome</keyword>
<dbReference type="EMBL" id="PVWG01000008">
    <property type="protein sequence ID" value="PSB19863.1"/>
    <property type="molecule type" value="Genomic_DNA"/>
</dbReference>
<comment type="caution">
    <text evidence="1">The sequence shown here is derived from an EMBL/GenBank/DDBJ whole genome shotgun (WGS) entry which is preliminary data.</text>
</comment>
<protein>
    <submittedName>
        <fullName evidence="1">Uncharacterized protein</fullName>
    </submittedName>
</protein>
<sequence length="66" mass="7347">MSQPELDPEASMKSLIESATSVKVKKFFQYDVTSKGTTEGTFQASDGRKLGFEIADDRTHVFELTD</sequence>
<dbReference type="AlphaFoldDB" id="A0A2T1DHB6"/>
<dbReference type="RefSeq" id="WP_073070997.1">
    <property type="nucleotide sequence ID" value="NZ_MPPI01000010.1"/>
</dbReference>